<dbReference type="InterPro" id="IPR011051">
    <property type="entry name" value="RmlC_Cupin_sf"/>
</dbReference>
<dbReference type="Proteomes" id="UP001501442">
    <property type="component" value="Unassembled WGS sequence"/>
</dbReference>
<reference evidence="4" key="1">
    <citation type="journal article" date="2019" name="Int. J. Syst. Evol. Microbiol.">
        <title>The Global Catalogue of Microorganisms (GCM) 10K type strain sequencing project: providing services to taxonomists for standard genome sequencing and annotation.</title>
        <authorList>
            <consortium name="The Broad Institute Genomics Platform"/>
            <consortium name="The Broad Institute Genome Sequencing Center for Infectious Disease"/>
            <person name="Wu L."/>
            <person name="Ma J."/>
        </authorList>
    </citation>
    <scope>NUCLEOTIDE SEQUENCE [LARGE SCALE GENOMIC DNA]</scope>
    <source>
        <strain evidence="4">JCM 17939</strain>
    </source>
</reference>
<gene>
    <name evidence="3" type="ORF">GCM10023196_040450</name>
</gene>
<dbReference type="Pfam" id="PF07883">
    <property type="entry name" value="Cupin_2"/>
    <property type="match status" value="1"/>
</dbReference>
<dbReference type="PANTHER" id="PTHR36440">
    <property type="entry name" value="PUTATIVE (AFU_ORTHOLOGUE AFUA_8G07350)-RELATED"/>
    <property type="match status" value="1"/>
</dbReference>
<feature type="compositionally biased region" description="Gly residues" evidence="1">
    <location>
        <begin position="231"/>
        <end position="262"/>
    </location>
</feature>
<protein>
    <recommendedName>
        <fullName evidence="2">Cupin type-2 domain-containing protein</fullName>
    </recommendedName>
</protein>
<feature type="region of interest" description="Disordered" evidence="1">
    <location>
        <begin position="146"/>
        <end position="268"/>
    </location>
</feature>
<feature type="compositionally biased region" description="Gly residues" evidence="1">
    <location>
        <begin position="159"/>
        <end position="183"/>
    </location>
</feature>
<dbReference type="InterPro" id="IPR013096">
    <property type="entry name" value="Cupin_2"/>
</dbReference>
<organism evidence="3 4">
    <name type="scientific">Actinoallomurus vinaceus</name>
    <dbReference type="NCBI Taxonomy" id="1080074"/>
    <lineage>
        <taxon>Bacteria</taxon>
        <taxon>Bacillati</taxon>
        <taxon>Actinomycetota</taxon>
        <taxon>Actinomycetes</taxon>
        <taxon>Streptosporangiales</taxon>
        <taxon>Thermomonosporaceae</taxon>
        <taxon>Actinoallomurus</taxon>
    </lineage>
</organism>
<accession>A0ABP8UAW9</accession>
<feature type="domain" description="Cupin type-2" evidence="2">
    <location>
        <begin position="42"/>
        <end position="110"/>
    </location>
</feature>
<evidence type="ECO:0000259" key="2">
    <source>
        <dbReference type="Pfam" id="PF07883"/>
    </source>
</evidence>
<sequence>MTLAPPKLVIRDEVDPVRWMGEQGRFLLRKEDTGGLYTFMEITTPPNGGPPLHIHDTEDEAFFVTEGKYEIRVDGELHVATPGTLAYGPRGVSHQFRNISDGPSRMLVIVTPGGVEDFFIGLSELLRDGRRPEWEEMVAHATKHNVRGFRPMGGPPAGMPGGPGVGVQGGPPVGMPGGMGVGAPGSPSVSVPGGPGTGAPGGSGAGVPGGPGAGLPGGRGAGLPGGPPTGAPGGPGAAVPGGPGAGVPGGPGAGGPGTGTSGVRGSAS</sequence>
<evidence type="ECO:0000313" key="3">
    <source>
        <dbReference type="EMBL" id="GAA4627599.1"/>
    </source>
</evidence>
<evidence type="ECO:0000313" key="4">
    <source>
        <dbReference type="Proteomes" id="UP001501442"/>
    </source>
</evidence>
<dbReference type="InterPro" id="IPR014710">
    <property type="entry name" value="RmlC-like_jellyroll"/>
</dbReference>
<evidence type="ECO:0000256" key="1">
    <source>
        <dbReference type="SAM" id="MobiDB-lite"/>
    </source>
</evidence>
<dbReference type="RefSeq" id="WP_345432460.1">
    <property type="nucleotide sequence ID" value="NZ_BAABHK010000005.1"/>
</dbReference>
<keyword evidence="4" id="KW-1185">Reference proteome</keyword>
<dbReference type="EMBL" id="BAABHK010000005">
    <property type="protein sequence ID" value="GAA4627599.1"/>
    <property type="molecule type" value="Genomic_DNA"/>
</dbReference>
<name>A0ABP8UAW9_9ACTN</name>
<proteinExistence type="predicted"/>
<dbReference type="PANTHER" id="PTHR36440:SF1">
    <property type="entry name" value="PUTATIVE (AFU_ORTHOLOGUE AFUA_8G07350)-RELATED"/>
    <property type="match status" value="1"/>
</dbReference>
<dbReference type="SUPFAM" id="SSF51182">
    <property type="entry name" value="RmlC-like cupins"/>
    <property type="match status" value="1"/>
</dbReference>
<dbReference type="InterPro" id="IPR053146">
    <property type="entry name" value="QDO-like"/>
</dbReference>
<feature type="compositionally biased region" description="Gly residues" evidence="1">
    <location>
        <begin position="193"/>
        <end position="224"/>
    </location>
</feature>
<comment type="caution">
    <text evidence="3">The sequence shown here is derived from an EMBL/GenBank/DDBJ whole genome shotgun (WGS) entry which is preliminary data.</text>
</comment>
<dbReference type="Gene3D" id="2.60.120.10">
    <property type="entry name" value="Jelly Rolls"/>
    <property type="match status" value="1"/>
</dbReference>